<dbReference type="SUPFAM" id="SSF48371">
    <property type="entry name" value="ARM repeat"/>
    <property type="match status" value="1"/>
</dbReference>
<comment type="subcellular location">
    <subcellularLocation>
        <location evidence="1">Endomembrane system</location>
    </subcellularLocation>
    <subcellularLocation>
        <location evidence="7">Golgi apparatus</location>
    </subcellularLocation>
</comment>
<dbReference type="GO" id="GO:0030123">
    <property type="term" value="C:AP-3 adaptor complex"/>
    <property type="evidence" value="ECO:0007669"/>
    <property type="project" value="InterPro"/>
</dbReference>
<dbReference type="GO" id="GO:0006896">
    <property type="term" value="P:Golgi to vacuole transport"/>
    <property type="evidence" value="ECO:0007669"/>
    <property type="project" value="TreeGrafter"/>
</dbReference>
<evidence type="ECO:0000256" key="2">
    <source>
        <dbReference type="ARBA" id="ARBA00006613"/>
    </source>
</evidence>
<evidence type="ECO:0000313" key="10">
    <source>
        <dbReference type="EMBL" id="OXV06159.1"/>
    </source>
</evidence>
<evidence type="ECO:0000256" key="6">
    <source>
        <dbReference type="ARBA" id="ARBA00023136"/>
    </source>
</evidence>
<protein>
    <recommendedName>
        <fullName evidence="7">AP-3 complex subunit delta</fullName>
    </recommendedName>
</protein>
<dbReference type="GO" id="GO:0010008">
    <property type="term" value="C:endosome membrane"/>
    <property type="evidence" value="ECO:0007669"/>
    <property type="project" value="TreeGrafter"/>
</dbReference>
<feature type="compositionally biased region" description="Basic and acidic residues" evidence="8">
    <location>
        <begin position="872"/>
        <end position="882"/>
    </location>
</feature>
<dbReference type="PIRSF" id="PIRSF037092">
    <property type="entry name" value="AP3_complex_delta"/>
    <property type="match status" value="1"/>
</dbReference>
<keyword evidence="5 7" id="KW-0653">Protein transport</keyword>
<dbReference type="PANTHER" id="PTHR22781">
    <property type="entry name" value="DELTA ADAPTIN-RELATED"/>
    <property type="match status" value="1"/>
</dbReference>
<evidence type="ECO:0000256" key="1">
    <source>
        <dbReference type="ARBA" id="ARBA00004308"/>
    </source>
</evidence>
<evidence type="ECO:0000256" key="4">
    <source>
        <dbReference type="ARBA" id="ARBA00022737"/>
    </source>
</evidence>
<feature type="region of interest" description="Disordered" evidence="8">
    <location>
        <begin position="832"/>
        <end position="891"/>
    </location>
</feature>
<evidence type="ECO:0000256" key="3">
    <source>
        <dbReference type="ARBA" id="ARBA00022448"/>
    </source>
</evidence>
<comment type="subunit">
    <text evidence="7">Adaptor protein complex 3 (AP-3) is a heterotetramer.</text>
</comment>
<organism evidence="10 11">
    <name type="scientific">Elaphomyces granulatus</name>
    <dbReference type="NCBI Taxonomy" id="519963"/>
    <lineage>
        <taxon>Eukaryota</taxon>
        <taxon>Fungi</taxon>
        <taxon>Dikarya</taxon>
        <taxon>Ascomycota</taxon>
        <taxon>Pezizomycotina</taxon>
        <taxon>Eurotiomycetes</taxon>
        <taxon>Eurotiomycetidae</taxon>
        <taxon>Eurotiales</taxon>
        <taxon>Elaphomycetaceae</taxon>
        <taxon>Elaphomyces</taxon>
    </lineage>
</organism>
<dbReference type="GO" id="GO:0005794">
    <property type="term" value="C:Golgi apparatus"/>
    <property type="evidence" value="ECO:0007669"/>
    <property type="project" value="UniProtKB-SubCell"/>
</dbReference>
<dbReference type="GO" id="GO:0006623">
    <property type="term" value="P:protein targeting to vacuole"/>
    <property type="evidence" value="ECO:0007669"/>
    <property type="project" value="TreeGrafter"/>
</dbReference>
<dbReference type="EMBL" id="NPHW01006056">
    <property type="protein sequence ID" value="OXV06159.1"/>
    <property type="molecule type" value="Genomic_DNA"/>
</dbReference>
<dbReference type="OrthoDB" id="10264595at2759"/>
<keyword evidence="4" id="KW-0677">Repeat</keyword>
<dbReference type="Proteomes" id="UP000243515">
    <property type="component" value="Unassembled WGS sequence"/>
</dbReference>
<comment type="similarity">
    <text evidence="2 7">Belongs to the adaptor complexes large subunit family.</text>
</comment>
<dbReference type="InterPro" id="IPR016024">
    <property type="entry name" value="ARM-type_fold"/>
</dbReference>
<dbReference type="Gene3D" id="1.25.10.10">
    <property type="entry name" value="Leucine-rich Repeat Variant"/>
    <property type="match status" value="1"/>
</dbReference>
<accession>A0A232LPU9</accession>
<dbReference type="InterPro" id="IPR017105">
    <property type="entry name" value="AP3_complex_dsu"/>
</dbReference>
<sequence length="891" mass="98317">MLATNLLKKDIVSSSLLSISLPLVTLPHIVTPSLAMSLLADLQPRLSHSNPSIRKKAVVCLYRVALVYPEALKLTWPKIKDCLMDNQEDSSVTAAIINVVCELGWRRPHDFLPLAPRFFELLMHSGNNWMAIKIIKLVSSSFQAPMHPTSDARSNPTVQFATLIPLEPRLIRKLIRPLTNIIQTTTAMSLLYECINGMIQGGMLDGIEGVHEVEEIVGLCVTKLRGMILMDADPNLKYVALLAFNRIVISHPALVSIQQDVIVNCLEDADVSIRLQALDLAVGMVSSDTLPLVVNRLVTQLRNSHISTHDSDVGSKAPTNATHDGTEDSYGHKTPQTLHFPDEYRSEVVRRILDLCSRDNYSNIHNFEWYVDILVQLSAIVLPSAHGLQNDVGSRIGAEIRSIAIRVISVRLEVTRAAESLVLMKNRTSAGLSTSPGILGPAAWVVGEFADYLAFPDRTLDSLIDMTSITLPPRILSLYLQAIPKLLVCSNNQNWKSSKQSEFSLILARVLNFLEALATHPDLDVQERAVEFLELLRLAKDALCGPANSQVPPLLSSIIPSLFVGLDLKPVSSTAQKKVPLPVGLDLGQPINNAFHSSFSDSYDVCPEVADKPGFESFYYGQDTSTLVNQQEPMKTDAPQTGSYQDSSEILLDGSIDIAKRKAERRERNKDDPFYIDPDGEPFGSNSLFHQALTTSNEEELDIESIPIINLTIDDGESSFEKSSAGDSLRKNRSSASGKVDIVIEETLGDDEYSAASIKAGVLSDKGRSKRSVLQVDSSGLEQLLLEDVQLRSSLAADIKVDEQGDIEMSRAVQEVENLRLQMQRAAERIHAHGVPTEGTLIKKKKRSAGRSHRKSRERVRTNNKPTVDNSILDKDVDAARVDKRKKRPDI</sequence>
<dbReference type="InterPro" id="IPR011989">
    <property type="entry name" value="ARM-like"/>
</dbReference>
<evidence type="ECO:0000256" key="5">
    <source>
        <dbReference type="ARBA" id="ARBA00022927"/>
    </source>
</evidence>
<evidence type="ECO:0000313" key="11">
    <source>
        <dbReference type="Proteomes" id="UP000243515"/>
    </source>
</evidence>
<keyword evidence="7" id="KW-0333">Golgi apparatus</keyword>
<comment type="function">
    <text evidence="7">Part of the AP-3 complex, an adaptor-related complex which is not clathrin-associated. The complex is associated with the Golgi region as well as more peripheral structures. It facilitates the budding of vesicles from the Golgi membrane.</text>
</comment>
<feature type="domain" description="Clathrin/coatomer adaptor adaptin-like N-terminal" evidence="9">
    <location>
        <begin position="1"/>
        <end position="539"/>
    </location>
</feature>
<dbReference type="Pfam" id="PF01602">
    <property type="entry name" value="Adaptin_N"/>
    <property type="match status" value="1"/>
</dbReference>
<comment type="caution">
    <text evidence="10">The sequence shown here is derived from an EMBL/GenBank/DDBJ whole genome shotgun (WGS) entry which is preliminary data.</text>
</comment>
<evidence type="ECO:0000256" key="7">
    <source>
        <dbReference type="PIRNR" id="PIRNR037092"/>
    </source>
</evidence>
<keyword evidence="11" id="KW-1185">Reference proteome</keyword>
<dbReference type="InterPro" id="IPR002553">
    <property type="entry name" value="Clathrin/coatomer_adapt-like_N"/>
</dbReference>
<feature type="region of interest" description="Disordered" evidence="8">
    <location>
        <begin position="307"/>
        <end position="336"/>
    </location>
</feature>
<keyword evidence="6" id="KW-0472">Membrane</keyword>
<gene>
    <name evidence="10" type="ORF">Egran_06073</name>
</gene>
<dbReference type="AlphaFoldDB" id="A0A232LPU9"/>
<proteinExistence type="inferred from homology"/>
<evidence type="ECO:0000256" key="8">
    <source>
        <dbReference type="SAM" id="MobiDB-lite"/>
    </source>
</evidence>
<feature type="compositionally biased region" description="Basic and acidic residues" evidence="8">
    <location>
        <begin position="662"/>
        <end position="673"/>
    </location>
</feature>
<evidence type="ECO:0000259" key="9">
    <source>
        <dbReference type="Pfam" id="PF01602"/>
    </source>
</evidence>
<reference evidence="10 11" key="1">
    <citation type="journal article" date="2015" name="Environ. Microbiol.">
        <title>Metagenome sequence of Elaphomyces granulatus from sporocarp tissue reveals Ascomycota ectomycorrhizal fingerprints of genome expansion and a Proteobacteria-rich microbiome.</title>
        <authorList>
            <person name="Quandt C.A."/>
            <person name="Kohler A."/>
            <person name="Hesse C.N."/>
            <person name="Sharpton T.J."/>
            <person name="Martin F."/>
            <person name="Spatafora J.W."/>
        </authorList>
    </citation>
    <scope>NUCLEOTIDE SEQUENCE [LARGE SCALE GENOMIC DNA]</scope>
    <source>
        <strain evidence="10 11">OSC145934</strain>
    </source>
</reference>
<keyword evidence="3 7" id="KW-0813">Transport</keyword>
<feature type="region of interest" description="Disordered" evidence="8">
    <location>
        <begin position="662"/>
        <end position="681"/>
    </location>
</feature>
<name>A0A232LPU9_9EURO</name>
<dbReference type="PANTHER" id="PTHR22781:SF12">
    <property type="entry name" value="AP-3 COMPLEX SUBUNIT DELTA-1"/>
    <property type="match status" value="1"/>
</dbReference>
<feature type="compositionally biased region" description="Basic residues" evidence="8">
    <location>
        <begin position="842"/>
        <end position="858"/>
    </location>
</feature>